<dbReference type="Proteomes" id="UP000789920">
    <property type="component" value="Unassembled WGS sequence"/>
</dbReference>
<evidence type="ECO:0000313" key="2">
    <source>
        <dbReference type="Proteomes" id="UP000789920"/>
    </source>
</evidence>
<evidence type="ECO:0000313" key="1">
    <source>
        <dbReference type="EMBL" id="CAG8847979.1"/>
    </source>
</evidence>
<comment type="caution">
    <text evidence="1">The sequence shown here is derived from an EMBL/GenBank/DDBJ whole genome shotgun (WGS) entry which is preliminary data.</text>
</comment>
<accession>A0ACA9SUS1</accession>
<sequence>ISLFRSCLEIHGPKIFVDLIVEDILTTSQKAELGASLITIPLCYTWSAHLHPNNLIYIFFSDVLVRVLDKKVTLYVQGQALGIMALFVLITWNIQSNASTKIGGKGIYEAFIEYILPKFQNQKSDNEN</sequence>
<proteinExistence type="predicted"/>
<reference evidence="1" key="1">
    <citation type="submission" date="2021-06" db="EMBL/GenBank/DDBJ databases">
        <authorList>
            <person name="Kallberg Y."/>
            <person name="Tangrot J."/>
            <person name="Rosling A."/>
        </authorList>
    </citation>
    <scope>NUCLEOTIDE SEQUENCE</scope>
    <source>
        <strain evidence="1">MA461A</strain>
    </source>
</reference>
<organism evidence="1 2">
    <name type="scientific">Racocetra persica</name>
    <dbReference type="NCBI Taxonomy" id="160502"/>
    <lineage>
        <taxon>Eukaryota</taxon>
        <taxon>Fungi</taxon>
        <taxon>Fungi incertae sedis</taxon>
        <taxon>Mucoromycota</taxon>
        <taxon>Glomeromycotina</taxon>
        <taxon>Glomeromycetes</taxon>
        <taxon>Diversisporales</taxon>
        <taxon>Gigasporaceae</taxon>
        <taxon>Racocetra</taxon>
    </lineage>
</organism>
<gene>
    <name evidence="1" type="ORF">RPERSI_LOCUS34896</name>
</gene>
<feature type="non-terminal residue" evidence="1">
    <location>
        <position position="1"/>
    </location>
</feature>
<protein>
    <submittedName>
        <fullName evidence="1">35471_t:CDS:1</fullName>
    </submittedName>
</protein>
<keyword evidence="2" id="KW-1185">Reference proteome</keyword>
<feature type="non-terminal residue" evidence="1">
    <location>
        <position position="128"/>
    </location>
</feature>
<dbReference type="EMBL" id="CAJVQC010158623">
    <property type="protein sequence ID" value="CAG8847979.1"/>
    <property type="molecule type" value="Genomic_DNA"/>
</dbReference>
<name>A0ACA9SUS1_9GLOM</name>